<comment type="caution">
    <text evidence="2">The sequence shown here is derived from an EMBL/GenBank/DDBJ whole genome shotgun (WGS) entry which is preliminary data.</text>
</comment>
<accession>A0A8S1IXE3</accession>
<protein>
    <submittedName>
        <fullName evidence="2">Uncharacterized protein</fullName>
    </submittedName>
</protein>
<feature type="compositionally biased region" description="Basic residues" evidence="1">
    <location>
        <begin position="145"/>
        <end position="157"/>
    </location>
</feature>
<dbReference type="EMBL" id="CAJHUC010000873">
    <property type="protein sequence ID" value="CAD7698695.1"/>
    <property type="molecule type" value="Genomic_DNA"/>
</dbReference>
<reference evidence="2" key="1">
    <citation type="submission" date="2020-12" db="EMBL/GenBank/DDBJ databases">
        <authorList>
            <person name="Iha C."/>
        </authorList>
    </citation>
    <scope>NUCLEOTIDE SEQUENCE</scope>
</reference>
<feature type="region of interest" description="Disordered" evidence="1">
    <location>
        <begin position="145"/>
        <end position="169"/>
    </location>
</feature>
<name>A0A8S1IXE3_9CHLO</name>
<evidence type="ECO:0000313" key="2">
    <source>
        <dbReference type="EMBL" id="CAD7698695.1"/>
    </source>
</evidence>
<keyword evidence="3" id="KW-1185">Reference proteome</keyword>
<organism evidence="2 3">
    <name type="scientific">Ostreobium quekettii</name>
    <dbReference type="NCBI Taxonomy" id="121088"/>
    <lineage>
        <taxon>Eukaryota</taxon>
        <taxon>Viridiplantae</taxon>
        <taxon>Chlorophyta</taxon>
        <taxon>core chlorophytes</taxon>
        <taxon>Ulvophyceae</taxon>
        <taxon>TCBD clade</taxon>
        <taxon>Bryopsidales</taxon>
        <taxon>Ostreobineae</taxon>
        <taxon>Ostreobiaceae</taxon>
        <taxon>Ostreobium</taxon>
    </lineage>
</organism>
<evidence type="ECO:0000256" key="1">
    <source>
        <dbReference type="SAM" id="MobiDB-lite"/>
    </source>
</evidence>
<gene>
    <name evidence="2" type="ORF">OSTQU699_LOCUS4056</name>
</gene>
<proteinExistence type="predicted"/>
<evidence type="ECO:0000313" key="3">
    <source>
        <dbReference type="Proteomes" id="UP000708148"/>
    </source>
</evidence>
<feature type="region of interest" description="Disordered" evidence="1">
    <location>
        <begin position="99"/>
        <end position="118"/>
    </location>
</feature>
<sequence length="192" mass="20865">MGCDVQELRGVALAELPNHQLRFITYGSSQHAQWEGDWGAGESRAANADRLAEAGALSTPPAPPNLISAGVRVVQAPASYALPVTQKKPFRTPFKVRIPPPPSFADDPGPQQAVEGSPYGSGSFCVSGKCTRAVQAPAARCVRVTRRSGHRRSRHVSHNPPTPQRPSLLLTTSDRQRRQRAFLWGRMGRIDL</sequence>
<dbReference type="Proteomes" id="UP000708148">
    <property type="component" value="Unassembled WGS sequence"/>
</dbReference>
<dbReference type="AlphaFoldDB" id="A0A8S1IXE3"/>